<gene>
    <name evidence="1" type="ORF">Fadolivirus_1_1392</name>
</gene>
<evidence type="ECO:0008006" key="3">
    <source>
        <dbReference type="Google" id="ProtNLM"/>
    </source>
</evidence>
<dbReference type="CDD" id="cd22744">
    <property type="entry name" value="OTU"/>
    <property type="match status" value="1"/>
</dbReference>
<evidence type="ECO:0000313" key="2">
    <source>
        <dbReference type="Proteomes" id="UP001162001"/>
    </source>
</evidence>
<dbReference type="Gene3D" id="3.90.70.80">
    <property type="match status" value="1"/>
</dbReference>
<accession>A0A7D3UU40</accession>
<reference evidence="1 2" key="1">
    <citation type="submission" date="2020-04" db="EMBL/GenBank/DDBJ databases">
        <title>Advantages and limits of metagenomic assembly and binning of a giant virus.</title>
        <authorList>
            <person name="Schulz F."/>
            <person name="Andreani J."/>
            <person name="Francis R."/>
            <person name="Boudjemaa H."/>
            <person name="Bou Khalil J.Y."/>
            <person name="Lee J."/>
            <person name="La Scola B."/>
            <person name="Woyke T."/>
        </authorList>
    </citation>
    <scope>NUCLEOTIDE SEQUENCE [LARGE SCALE GENOMIC DNA]</scope>
    <source>
        <strain evidence="1 2">FV1/VV64</strain>
    </source>
</reference>
<proteinExistence type="predicted"/>
<dbReference type="Proteomes" id="UP001162001">
    <property type="component" value="Segment"/>
</dbReference>
<sequence length="726" mass="85316">MDSQYRKKYETYKSKYMELKKNKRQLYDNKSLNLPYNLQGGFLTEVEELHEFILNGAKITKDFFNKYFDITQIKLEGVDTSAAGFSLYSVNIKGNPSKINFVGKYNPFYMNYWDSFTNLIDTGDKQVYSDILFALLGKKYNQRKSSMNESIISLYLNNISKYDINPCFIRVLDYFVSDFYTYNKGSNVILKSIPSSGISKDQLFCHVISPYYDSKLDPIKAKQNLGIFMFSLIHAFYISNKLFSFVHGDLQFIGNQARNIMYRYINYPSKYKYMCYELTDGITTHYYLFKLLDCGTHSCAYIPILHDYGRSHIQLKDSNKKITVTTSSTVYDQPIDQTLNQLKKSDFFVIYELSELLGVPLIIDEEIFNLQGINETFGLLIDNKNVIFYNNKDKFECDTKNFKDSIKFFKENNIDKITNTDIYNNLQIDKYLNKEFITDILPQHHIVPTPQSSAPQQPNKTLQPQQITSPVTQFNQKFYCEKKTDKYEIVLKSSTEHIDYKIINNEGGGDCFFYSLIDSGIKLDINGVEYDLSDKGSYDRKDMVRHLRRMAIERIKAKKYNSADVDWKIIRHDDKTIKEGDFNAWYKAMEKSSYWANHYMISALMEPNLLIIMINALDKKIYCFSPFEDILEGIDTKTGRPKIIKYNSLEEFFKSNRTVIIMWYTPYIHFECVHVKALYDDNYMGHLPINEFILYNLSRYFADSCQLKFKHDALKYAQKFEKFLPK</sequence>
<name>A0A7D3UU40_9VIRU</name>
<protein>
    <recommendedName>
        <fullName evidence="3">OTU domain-containing protein</fullName>
    </recommendedName>
</protein>
<organism evidence="1 2">
    <name type="scientific">Fadolivirus FV1/VV64</name>
    <dbReference type="NCBI Taxonomy" id="3070911"/>
    <lineage>
        <taxon>Viruses</taxon>
        <taxon>Varidnaviria</taxon>
        <taxon>Bamfordvirae</taxon>
        <taxon>Nucleocytoviricota</taxon>
        <taxon>Megaviricetes</taxon>
        <taxon>Imitervirales</taxon>
        <taxon>Mimiviridae</taxon>
        <taxon>Klosneuvirinae</taxon>
        <taxon>Fadolivirus</taxon>
        <taxon>Fadolivirus algeromassiliense</taxon>
    </lineage>
</organism>
<dbReference type="EMBL" id="MT418680">
    <property type="protein sequence ID" value="QKF94850.1"/>
    <property type="molecule type" value="Genomic_DNA"/>
</dbReference>
<evidence type="ECO:0000313" key="1">
    <source>
        <dbReference type="EMBL" id="QKF94850.1"/>
    </source>
</evidence>
<keyword evidence="2" id="KW-1185">Reference proteome</keyword>